<keyword evidence="4" id="KW-1185">Reference proteome</keyword>
<dbReference type="PANTHER" id="PTHR21666:SF270">
    <property type="entry name" value="MUREIN HYDROLASE ACTIVATOR ENVC"/>
    <property type="match status" value="1"/>
</dbReference>
<evidence type="ECO:0000259" key="2">
    <source>
        <dbReference type="Pfam" id="PF01551"/>
    </source>
</evidence>
<feature type="chain" id="PRO_5046975029" evidence="1">
    <location>
        <begin position="23"/>
        <end position="385"/>
    </location>
</feature>
<dbReference type="PANTHER" id="PTHR21666">
    <property type="entry name" value="PEPTIDASE-RELATED"/>
    <property type="match status" value="1"/>
</dbReference>
<reference evidence="4" key="1">
    <citation type="submission" date="2020-12" db="EMBL/GenBank/DDBJ databases">
        <title>Hymenobacter sp.</title>
        <authorList>
            <person name="Kim M.K."/>
        </authorList>
    </citation>
    <scope>NUCLEOTIDE SEQUENCE [LARGE SCALE GENOMIC DNA]</scope>
    <source>
        <strain evidence="4">BT553</strain>
    </source>
</reference>
<dbReference type="Gene3D" id="2.70.70.10">
    <property type="entry name" value="Glucose Permease (Domain IIA)"/>
    <property type="match status" value="1"/>
</dbReference>
<dbReference type="InterPro" id="IPR050570">
    <property type="entry name" value="Cell_wall_metabolism_enzyme"/>
</dbReference>
<protein>
    <submittedName>
        <fullName evidence="3">Peptidoglycan DD-metalloendopeptidase family protein</fullName>
    </submittedName>
</protein>
<dbReference type="SUPFAM" id="SSF51261">
    <property type="entry name" value="Duplicated hybrid motif"/>
    <property type="match status" value="1"/>
</dbReference>
<sequence length="385" mass="39774">MLRLSVRAILAMSLTASVAAQAPADANDPLLRAQQEAAAATARADRLTAAAAAESDAAARAAVERRGLTARVAVAAAGLRSAAAKAVIVDRRLAERRARLAAEQAPVARLLAALQSLARQPAAVTVMQPGSIDDLVHVRAVLGTVMPAVRARTTAVRGDLNETRELFAQATQARDALDAARARLDRERGALAQLETQHRERAAVLGRGALSEQDRALALGERARDLVDRLAEEGEGQAIVAGLMALTGPVPRPVAAGSVGPSRQTGVYRLPVAGRLVTGFGEISAAGVRSRGLTFAVPAGTPVVAPAGGTVRYAQGFRGYGGIVIVDHGDGWTSLVTGLAKPLVAVGGTVRMGDPIGRAAAGDYPRVTVELRRRGQPMEMVALIG</sequence>
<feature type="signal peptide" evidence="1">
    <location>
        <begin position="1"/>
        <end position="22"/>
    </location>
</feature>
<dbReference type="Proteomes" id="UP000640426">
    <property type="component" value="Unassembled WGS sequence"/>
</dbReference>
<feature type="domain" description="M23ase beta-sheet core" evidence="2">
    <location>
        <begin position="290"/>
        <end position="378"/>
    </location>
</feature>
<dbReference type="RefSeq" id="WP_199036271.1">
    <property type="nucleotide sequence ID" value="NZ_JAELXS010000003.1"/>
</dbReference>
<keyword evidence="1" id="KW-0732">Signal</keyword>
<evidence type="ECO:0000313" key="3">
    <source>
        <dbReference type="EMBL" id="MBJ6121417.1"/>
    </source>
</evidence>
<organism evidence="3 4">
    <name type="scientific">Sphingomonas mollis</name>
    <dbReference type="NCBI Taxonomy" id="2795726"/>
    <lineage>
        <taxon>Bacteria</taxon>
        <taxon>Pseudomonadati</taxon>
        <taxon>Pseudomonadota</taxon>
        <taxon>Alphaproteobacteria</taxon>
        <taxon>Sphingomonadales</taxon>
        <taxon>Sphingomonadaceae</taxon>
        <taxon>Sphingomonas</taxon>
    </lineage>
</organism>
<dbReference type="Pfam" id="PF01551">
    <property type="entry name" value="Peptidase_M23"/>
    <property type="match status" value="1"/>
</dbReference>
<accession>A0ABS0XN24</accession>
<dbReference type="InterPro" id="IPR011055">
    <property type="entry name" value="Dup_hybrid_motif"/>
</dbReference>
<dbReference type="EMBL" id="JAELXS010000003">
    <property type="protein sequence ID" value="MBJ6121417.1"/>
    <property type="molecule type" value="Genomic_DNA"/>
</dbReference>
<gene>
    <name evidence="3" type="ORF">JAO74_06390</name>
</gene>
<proteinExistence type="predicted"/>
<dbReference type="InterPro" id="IPR016047">
    <property type="entry name" value="M23ase_b-sheet_dom"/>
</dbReference>
<evidence type="ECO:0000313" key="4">
    <source>
        <dbReference type="Proteomes" id="UP000640426"/>
    </source>
</evidence>
<dbReference type="CDD" id="cd12797">
    <property type="entry name" value="M23_peptidase"/>
    <property type="match status" value="1"/>
</dbReference>
<evidence type="ECO:0000256" key="1">
    <source>
        <dbReference type="SAM" id="SignalP"/>
    </source>
</evidence>
<comment type="caution">
    <text evidence="3">The sequence shown here is derived from an EMBL/GenBank/DDBJ whole genome shotgun (WGS) entry which is preliminary data.</text>
</comment>
<name>A0ABS0XN24_9SPHN</name>